<evidence type="ECO:0000313" key="2">
    <source>
        <dbReference type="EMBL" id="MBB3186646.1"/>
    </source>
</evidence>
<evidence type="ECO:0000259" key="1">
    <source>
        <dbReference type="PROSITE" id="PS50042"/>
    </source>
</evidence>
<dbReference type="EMBL" id="JACHYB010000001">
    <property type="protein sequence ID" value="MBB3187448.1"/>
    <property type="molecule type" value="Genomic_DNA"/>
</dbReference>
<gene>
    <name evidence="2" type="ORF">FHX64_000809</name>
    <name evidence="3" type="ORF">FHX64_001611</name>
</gene>
<accession>A0A7W5DPM7</accession>
<dbReference type="InterPro" id="IPR014710">
    <property type="entry name" value="RmlC-like_jellyroll"/>
</dbReference>
<dbReference type="Proteomes" id="UP000544222">
    <property type="component" value="Unassembled WGS sequence"/>
</dbReference>
<dbReference type="Gene3D" id="2.60.120.10">
    <property type="entry name" value="Jelly Rolls"/>
    <property type="match status" value="1"/>
</dbReference>
<evidence type="ECO:0000313" key="4">
    <source>
        <dbReference type="Proteomes" id="UP000544222"/>
    </source>
</evidence>
<name>A0A7W5DPM7_9PORP</name>
<feature type="domain" description="Cyclic nucleotide-binding" evidence="1">
    <location>
        <begin position="30"/>
        <end position="98"/>
    </location>
</feature>
<comment type="caution">
    <text evidence="2">The sequence shown here is derived from an EMBL/GenBank/DDBJ whole genome shotgun (WGS) entry which is preliminary data.</text>
</comment>
<dbReference type="InterPro" id="IPR018490">
    <property type="entry name" value="cNMP-bd_dom_sf"/>
</dbReference>
<proteinExistence type="predicted"/>
<dbReference type="InterPro" id="IPR000595">
    <property type="entry name" value="cNMP-bd_dom"/>
</dbReference>
<sequence length="236" mass="27331">MLTQFLEHNLHLQECANSYLSPQYEQLIRLVRDFERKVPNVLSTYFIPCRFKKNELFLHEGSCARYVWLIASGVVCSSANGSNETTTTGFYFPGDFVGSYFSMQLKCASEHNLEMVQEGLLYRIAVCDLKRLQQQYPELMRIEQIVMACHNSYRHNHNLLLLQNDATERYRIVTERYPQLLSSVYKRKIASYIAIEPPSLSRVIKEFARKQIHSNGPIPGKIIHSILLCLGFITDT</sequence>
<dbReference type="AlphaFoldDB" id="A0A7W5DPM7"/>
<protein>
    <submittedName>
        <fullName evidence="2">CRP-like cAMP-binding protein</fullName>
    </submittedName>
</protein>
<dbReference type="EMBL" id="JACHYB010000001">
    <property type="protein sequence ID" value="MBB3186646.1"/>
    <property type="molecule type" value="Genomic_DNA"/>
</dbReference>
<dbReference type="Pfam" id="PF00027">
    <property type="entry name" value="cNMP_binding"/>
    <property type="match status" value="1"/>
</dbReference>
<dbReference type="PROSITE" id="PS50042">
    <property type="entry name" value="CNMP_BINDING_3"/>
    <property type="match status" value="1"/>
</dbReference>
<reference evidence="2 4" key="1">
    <citation type="submission" date="2020-08" db="EMBL/GenBank/DDBJ databases">
        <title>Genomic Encyclopedia of Type Strains, Phase IV (KMG-IV): sequencing the most valuable type-strain genomes for metagenomic binning, comparative biology and taxonomic classification.</title>
        <authorList>
            <person name="Goeker M."/>
        </authorList>
    </citation>
    <scope>NUCLEOTIDE SEQUENCE [LARGE SCALE GENOMIC DNA]</scope>
    <source>
        <strain evidence="2 4">DSM 27471</strain>
    </source>
</reference>
<dbReference type="CDD" id="cd00038">
    <property type="entry name" value="CAP_ED"/>
    <property type="match status" value="1"/>
</dbReference>
<organism evidence="2 4">
    <name type="scientific">Microbacter margulisiae</name>
    <dbReference type="NCBI Taxonomy" id="1350067"/>
    <lineage>
        <taxon>Bacteria</taxon>
        <taxon>Pseudomonadati</taxon>
        <taxon>Bacteroidota</taxon>
        <taxon>Bacteroidia</taxon>
        <taxon>Bacteroidales</taxon>
        <taxon>Porphyromonadaceae</taxon>
        <taxon>Microbacter</taxon>
    </lineage>
</organism>
<dbReference type="SUPFAM" id="SSF51206">
    <property type="entry name" value="cAMP-binding domain-like"/>
    <property type="match status" value="1"/>
</dbReference>
<evidence type="ECO:0000313" key="3">
    <source>
        <dbReference type="EMBL" id="MBB3187448.1"/>
    </source>
</evidence>
<keyword evidence="4" id="KW-1185">Reference proteome</keyword>
<dbReference type="RefSeq" id="WP_183412506.1">
    <property type="nucleotide sequence ID" value="NZ_JACHYB010000001.1"/>
</dbReference>